<protein>
    <submittedName>
        <fullName evidence="2">Glutaredoxin</fullName>
    </submittedName>
</protein>
<dbReference type="InterPro" id="IPR036249">
    <property type="entry name" value="Thioredoxin-like_sf"/>
</dbReference>
<name>A0ABT9YFC3_9BACI</name>
<dbReference type="Pfam" id="PF00462">
    <property type="entry name" value="Glutaredoxin"/>
    <property type="match status" value="1"/>
</dbReference>
<organism evidence="2 3">
    <name type="scientific">Alkalicoccobacillus murimartini</name>
    <dbReference type="NCBI Taxonomy" id="171685"/>
    <lineage>
        <taxon>Bacteria</taxon>
        <taxon>Bacillati</taxon>
        <taxon>Bacillota</taxon>
        <taxon>Bacilli</taxon>
        <taxon>Bacillales</taxon>
        <taxon>Bacillaceae</taxon>
        <taxon>Alkalicoccobacillus</taxon>
    </lineage>
</organism>
<reference evidence="2 3" key="1">
    <citation type="submission" date="2023-07" db="EMBL/GenBank/DDBJ databases">
        <title>Genomic Encyclopedia of Type Strains, Phase IV (KMG-IV): sequencing the most valuable type-strain genomes for metagenomic binning, comparative biology and taxonomic classification.</title>
        <authorList>
            <person name="Goeker M."/>
        </authorList>
    </citation>
    <scope>NUCLEOTIDE SEQUENCE [LARGE SCALE GENOMIC DNA]</scope>
    <source>
        <strain evidence="2 3">DSM 19154</strain>
    </source>
</reference>
<dbReference type="InterPro" id="IPR051548">
    <property type="entry name" value="Grx-like_ET"/>
</dbReference>
<proteinExistence type="predicted"/>
<keyword evidence="3" id="KW-1185">Reference proteome</keyword>
<accession>A0ABT9YFC3</accession>
<evidence type="ECO:0000313" key="3">
    <source>
        <dbReference type="Proteomes" id="UP001225034"/>
    </source>
</evidence>
<evidence type="ECO:0000259" key="1">
    <source>
        <dbReference type="Pfam" id="PF00462"/>
    </source>
</evidence>
<feature type="domain" description="Glutaredoxin" evidence="1">
    <location>
        <begin position="7"/>
        <end position="65"/>
    </location>
</feature>
<dbReference type="Proteomes" id="UP001225034">
    <property type="component" value="Unassembled WGS sequence"/>
</dbReference>
<gene>
    <name evidence="2" type="ORF">J2S05_001341</name>
</gene>
<dbReference type="PANTHER" id="PTHR34386">
    <property type="entry name" value="GLUTAREDOXIN"/>
    <property type="match status" value="1"/>
</dbReference>
<dbReference type="PROSITE" id="PS51354">
    <property type="entry name" value="GLUTAREDOXIN_2"/>
    <property type="match status" value="1"/>
</dbReference>
<dbReference type="CDD" id="cd02976">
    <property type="entry name" value="NrdH"/>
    <property type="match status" value="1"/>
</dbReference>
<sequence length="89" mass="10230">MSEIQSVIVWSKEGCHYCAEVKDFLHEKSIPYQTIDVTNHDERRDILDIKYGVRHVPVVEIGEGHTYKGITKVGLEYLKEALQVEETPS</sequence>
<evidence type="ECO:0000313" key="2">
    <source>
        <dbReference type="EMBL" id="MDQ0206542.1"/>
    </source>
</evidence>
<dbReference type="SUPFAM" id="SSF52833">
    <property type="entry name" value="Thioredoxin-like"/>
    <property type="match status" value="1"/>
</dbReference>
<dbReference type="EMBL" id="JAUSUA010000002">
    <property type="protein sequence ID" value="MDQ0206542.1"/>
    <property type="molecule type" value="Genomic_DNA"/>
</dbReference>
<comment type="caution">
    <text evidence="2">The sequence shown here is derived from an EMBL/GenBank/DDBJ whole genome shotgun (WGS) entry which is preliminary data.</text>
</comment>
<dbReference type="RefSeq" id="WP_306981145.1">
    <property type="nucleotide sequence ID" value="NZ_JAUSUA010000002.1"/>
</dbReference>
<dbReference type="Gene3D" id="3.40.30.10">
    <property type="entry name" value="Glutaredoxin"/>
    <property type="match status" value="1"/>
</dbReference>
<dbReference type="PANTHER" id="PTHR34386:SF1">
    <property type="entry name" value="GLUTAREDOXIN-LIKE PROTEIN NRDH"/>
    <property type="match status" value="1"/>
</dbReference>
<dbReference type="InterPro" id="IPR002109">
    <property type="entry name" value="Glutaredoxin"/>
</dbReference>